<evidence type="ECO:0000313" key="3">
    <source>
        <dbReference type="Proteomes" id="UP000005522"/>
    </source>
</evidence>
<sequence>MAVYPLEALAPACLSGSLARAFRLDPPQIWAATHLGTRRECGREHGRATPPARPAGAISGAASGGHQHHAHGCCHHPSPPGKGSHQFLPPLRSSRSRGTIPQAPGPLCRNFPGDGNLAQPLPCRPPSADSHGPAERPSVGILATGLWALPRPFCAVVARPADRGPDRPGRRRLRQARGGAGSGPGADQNRPSGPTGGSGRRAGVAPPTGRSSPVGIRLHPRWRGGPCPRRTQGAMGGLSGPAARPHTPPPRTRRRRMCRDPCCRLPLSAPFPRRDTTGRGAGHFSHRHPG</sequence>
<proteinExistence type="predicted"/>
<feature type="region of interest" description="Disordered" evidence="1">
    <location>
        <begin position="269"/>
        <end position="290"/>
    </location>
</feature>
<dbReference type="EMBL" id="CP005986">
    <property type="protein sequence ID" value="AIA56324.1"/>
    <property type="molecule type" value="Genomic_DNA"/>
</dbReference>
<feature type="region of interest" description="Disordered" evidence="1">
    <location>
        <begin position="60"/>
        <end position="137"/>
    </location>
</feature>
<evidence type="ECO:0000256" key="1">
    <source>
        <dbReference type="SAM" id="MobiDB-lite"/>
    </source>
</evidence>
<dbReference type="AlphaFoldDB" id="A0A059ZU48"/>
<protein>
    <submittedName>
        <fullName evidence="2">Uncharacterized protein</fullName>
    </submittedName>
</protein>
<name>A0A059ZU48_ACICK</name>
<reference evidence="2 3" key="1">
    <citation type="journal article" date="2009" name="J. Bacteriol.">
        <title>Draft genome sequence of the extremely acidophilic bacterium Acidithiobacillus caldus ATCC 51756 reveals metabolic versatility in the genus Acidithiobacillus.</title>
        <authorList>
            <person name="Valdes J."/>
            <person name="Quatrini R."/>
            <person name="Hallberg K."/>
            <person name="Dopson M."/>
            <person name="Valenzuela P.D."/>
            <person name="Holmes D.S."/>
        </authorList>
    </citation>
    <scope>NUCLEOTIDE SEQUENCE [LARGE SCALE GENOMIC DNA]</scope>
    <source>
        <strain evidence="3">ATCC 51756 / DSM 8584 / KU</strain>
    </source>
</reference>
<dbReference type="KEGG" id="acz:Acaty_c2480"/>
<feature type="region of interest" description="Disordered" evidence="1">
    <location>
        <begin position="159"/>
        <end position="256"/>
    </location>
</feature>
<dbReference type="HOGENOM" id="CLU_958547_0_0_6"/>
<gene>
    <name evidence="2" type="ORF">Acaty_c2480</name>
</gene>
<accession>A0A059ZU48</accession>
<dbReference type="Proteomes" id="UP000005522">
    <property type="component" value="Chromosome"/>
</dbReference>
<evidence type="ECO:0000313" key="2">
    <source>
        <dbReference type="EMBL" id="AIA56324.1"/>
    </source>
</evidence>
<organism evidence="2 3">
    <name type="scientific">Acidithiobacillus caldus (strain ATCC 51756 / DSM 8584 / KU)</name>
    <dbReference type="NCBI Taxonomy" id="637389"/>
    <lineage>
        <taxon>Bacteria</taxon>
        <taxon>Pseudomonadati</taxon>
        <taxon>Pseudomonadota</taxon>
        <taxon>Acidithiobacillia</taxon>
        <taxon>Acidithiobacillales</taxon>
        <taxon>Acidithiobacillaceae</taxon>
        <taxon>Acidithiobacillus</taxon>
    </lineage>
</organism>